<feature type="region of interest" description="Disordered" evidence="1">
    <location>
        <begin position="723"/>
        <end position="747"/>
    </location>
</feature>
<sequence>MGNTLCKEPGANSSLRPGRVLDNFGSLMCPNGLGKSKTGINKTYLSRHVLETGPKSNTLNSWQSATLTVPDGTTDGGAVVDRPPMAPPRKKRGSTLERDTSPTISPPPPPPPPKTLKVKNGFKDVFGPDSRRQSYDVPASKAKDTVDEGLQGKSVSSFEIDAKNDAFSDFSKVPTKGELEKGGTGKASSKVGNRKSDKFFGENLSDSLSNEPVVKERRRSSKKGMEDLDKIDQFIESNVLKSEVKATVGSDVPKIEITKPDGKGVEQKVKKVDSVKSMKELDLDDQETQESLIKYLDESVGKETNLGKKAEFLMAMLEDYPEDKYLGMKPVEEPLIVPRKRKSRHICDDDNHMHGMMHKCEKESTKQLITTEASIETPPRKPSRDFSRYLAMADGCSDSDDSCFSRPIRKQRSPSRKALPSPPMPPKLTKSLSEVQFRCNLGDSTLSTAKKTEETGDAKAHTPRMLKRIISMPSNMVKAESRSTTPQPELLKSSSSSSFLIKDLQKAHISVGRFTPEEHAHNAADELVKPKHRLAVRKISVKSNDGSQYTPTPTQEMAPPKFTIGSSEVVRSSTPPPVPKRRKSSGVELKQQDSRIDPVSHKNPLIKEIIKYDLGSFLESSQILHHHDITNVIDNVYNAADSKENILSEFQQYLEDHITEEINDANSQNPNSAKLLELLRDRASEEDDKLENVKIDLVSSENSNRSSDLDDCFDSEFVKIEKPELPQSKDDASDWPESASQVDTEVEDTDKLGKMVQVKGGPARMGRRESIEDVDSWFQHHNALSEGEEIIGVRKQRRGSDGFLSYDMTRQYPFGEVKLRRDSLSAEMFEDITKLHDIGVSKDKASSPKVVGESRIRERRGSDGLVFYDTSRKFPFGEPNTEFPKGLLAEGEKQRQANGDDAGEKSGEATTNEKIEKKVEAEKRDDPVEHSTLLKILSKENLI</sequence>
<accession>A0A8D8ERP6</accession>
<reference evidence="2" key="1">
    <citation type="submission" date="2021-05" db="EMBL/GenBank/DDBJ databases">
        <authorList>
            <person name="Alioto T."/>
            <person name="Alioto T."/>
            <person name="Gomez Garrido J."/>
        </authorList>
    </citation>
    <scope>NUCLEOTIDE SEQUENCE</scope>
</reference>
<feature type="compositionally biased region" description="Pro residues" evidence="1">
    <location>
        <begin position="104"/>
        <end position="114"/>
    </location>
</feature>
<evidence type="ECO:0000313" key="2">
    <source>
        <dbReference type="EMBL" id="CAG6444776.1"/>
    </source>
</evidence>
<feature type="region of interest" description="Disordered" evidence="1">
    <location>
        <begin position="66"/>
        <end position="224"/>
    </location>
</feature>
<feature type="region of interest" description="Disordered" evidence="1">
    <location>
        <begin position="874"/>
        <end position="928"/>
    </location>
</feature>
<dbReference type="EMBL" id="HBUE01003576">
    <property type="protein sequence ID" value="CAG6444776.1"/>
    <property type="molecule type" value="Transcribed_RNA"/>
</dbReference>
<feature type="compositionally biased region" description="Basic and acidic residues" evidence="1">
    <location>
        <begin position="902"/>
        <end position="928"/>
    </location>
</feature>
<proteinExistence type="predicted"/>
<feature type="region of interest" description="Disordered" evidence="1">
    <location>
        <begin position="396"/>
        <end position="429"/>
    </location>
</feature>
<evidence type="ECO:0000256" key="1">
    <source>
        <dbReference type="SAM" id="MobiDB-lite"/>
    </source>
</evidence>
<dbReference type="AlphaFoldDB" id="A0A8D8ERP6"/>
<feature type="compositionally biased region" description="Polar residues" evidence="1">
    <location>
        <begin position="564"/>
        <end position="573"/>
    </location>
</feature>
<protein>
    <submittedName>
        <fullName evidence="2">(northern house mosquito) hypothetical protein</fullName>
    </submittedName>
</protein>
<feature type="compositionally biased region" description="Polar residues" evidence="1">
    <location>
        <begin position="543"/>
        <end position="555"/>
    </location>
</feature>
<organism evidence="2">
    <name type="scientific">Culex pipiens</name>
    <name type="common">House mosquito</name>
    <dbReference type="NCBI Taxonomy" id="7175"/>
    <lineage>
        <taxon>Eukaryota</taxon>
        <taxon>Metazoa</taxon>
        <taxon>Ecdysozoa</taxon>
        <taxon>Arthropoda</taxon>
        <taxon>Hexapoda</taxon>
        <taxon>Insecta</taxon>
        <taxon>Pterygota</taxon>
        <taxon>Neoptera</taxon>
        <taxon>Endopterygota</taxon>
        <taxon>Diptera</taxon>
        <taxon>Nematocera</taxon>
        <taxon>Culicoidea</taxon>
        <taxon>Culicidae</taxon>
        <taxon>Culicinae</taxon>
        <taxon>Culicini</taxon>
        <taxon>Culex</taxon>
        <taxon>Culex</taxon>
    </lineage>
</organism>
<feature type="compositionally biased region" description="Basic and acidic residues" evidence="1">
    <location>
        <begin position="723"/>
        <end position="732"/>
    </location>
</feature>
<name>A0A8D8ERP6_CULPI</name>
<feature type="region of interest" description="Disordered" evidence="1">
    <location>
        <begin position="543"/>
        <end position="594"/>
    </location>
</feature>